<proteinExistence type="predicted"/>
<name>A0AAV7PAA5_PLEWA</name>
<sequence>MGSSPLLCCTWAMPLFPQSISSPKLLLSLLVERDPPGHLYAVGHLGGPRGLVTKEPTQVGDGWLWEAFYITCMDTQQYAGIITFSPPLGHLDQGTYDVRAMQHELAEPLWLGSPFTDILDSFVDNSSRSDTYLARHSQ</sequence>
<dbReference type="AlphaFoldDB" id="A0AAV7PAA5"/>
<gene>
    <name evidence="1" type="ORF">NDU88_002648</name>
</gene>
<accession>A0AAV7PAA5</accession>
<protein>
    <submittedName>
        <fullName evidence="1">Uncharacterized protein</fullName>
    </submittedName>
</protein>
<organism evidence="1 2">
    <name type="scientific">Pleurodeles waltl</name>
    <name type="common">Iberian ribbed newt</name>
    <dbReference type="NCBI Taxonomy" id="8319"/>
    <lineage>
        <taxon>Eukaryota</taxon>
        <taxon>Metazoa</taxon>
        <taxon>Chordata</taxon>
        <taxon>Craniata</taxon>
        <taxon>Vertebrata</taxon>
        <taxon>Euteleostomi</taxon>
        <taxon>Amphibia</taxon>
        <taxon>Batrachia</taxon>
        <taxon>Caudata</taxon>
        <taxon>Salamandroidea</taxon>
        <taxon>Salamandridae</taxon>
        <taxon>Pleurodelinae</taxon>
        <taxon>Pleurodeles</taxon>
    </lineage>
</organism>
<evidence type="ECO:0000313" key="2">
    <source>
        <dbReference type="Proteomes" id="UP001066276"/>
    </source>
</evidence>
<comment type="caution">
    <text evidence="1">The sequence shown here is derived from an EMBL/GenBank/DDBJ whole genome shotgun (WGS) entry which is preliminary data.</text>
</comment>
<evidence type="ECO:0000313" key="1">
    <source>
        <dbReference type="EMBL" id="KAJ1124187.1"/>
    </source>
</evidence>
<dbReference type="Proteomes" id="UP001066276">
    <property type="component" value="Chromosome 7"/>
</dbReference>
<keyword evidence="2" id="KW-1185">Reference proteome</keyword>
<dbReference type="EMBL" id="JANPWB010000011">
    <property type="protein sequence ID" value="KAJ1124187.1"/>
    <property type="molecule type" value="Genomic_DNA"/>
</dbReference>
<reference evidence="1" key="1">
    <citation type="journal article" date="2022" name="bioRxiv">
        <title>Sequencing and chromosome-scale assembly of the giantPleurodeles waltlgenome.</title>
        <authorList>
            <person name="Brown T."/>
            <person name="Elewa A."/>
            <person name="Iarovenko S."/>
            <person name="Subramanian E."/>
            <person name="Araus A.J."/>
            <person name="Petzold A."/>
            <person name="Susuki M."/>
            <person name="Suzuki K.-i.T."/>
            <person name="Hayashi T."/>
            <person name="Toyoda A."/>
            <person name="Oliveira C."/>
            <person name="Osipova E."/>
            <person name="Leigh N.D."/>
            <person name="Simon A."/>
            <person name="Yun M.H."/>
        </authorList>
    </citation>
    <scope>NUCLEOTIDE SEQUENCE</scope>
    <source>
        <strain evidence="1">20211129_DDA</strain>
        <tissue evidence="1">Liver</tissue>
    </source>
</reference>